<feature type="domain" description="Protein kinase" evidence="2">
    <location>
        <begin position="1"/>
        <end position="143"/>
    </location>
</feature>
<keyword evidence="4" id="KW-1185">Reference proteome</keyword>
<dbReference type="InterPro" id="IPR000719">
    <property type="entry name" value="Prot_kinase_dom"/>
</dbReference>
<name>A0A8T0DXX4_9TREM</name>
<dbReference type="PROSITE" id="PS50011">
    <property type="entry name" value="PROTEIN_KINASE_DOM"/>
    <property type="match status" value="1"/>
</dbReference>
<evidence type="ECO:0000259" key="2">
    <source>
        <dbReference type="PROSITE" id="PS50011"/>
    </source>
</evidence>
<dbReference type="Proteomes" id="UP000699462">
    <property type="component" value="Unassembled WGS sequence"/>
</dbReference>
<dbReference type="InterPro" id="IPR051177">
    <property type="entry name" value="CIK-Related_Protein"/>
</dbReference>
<dbReference type="PANTHER" id="PTHR12984:SF16">
    <property type="entry name" value="BLACK MATCH, ISOFORM H"/>
    <property type="match status" value="1"/>
</dbReference>
<dbReference type="EMBL" id="JTDF01000448">
    <property type="protein sequence ID" value="KAF8571557.1"/>
    <property type="molecule type" value="Genomic_DNA"/>
</dbReference>
<accession>A0A8T0DXX4</accession>
<evidence type="ECO:0000313" key="4">
    <source>
        <dbReference type="Proteomes" id="UP000699462"/>
    </source>
</evidence>
<dbReference type="Gene3D" id="1.10.510.10">
    <property type="entry name" value="Transferase(Phosphotransferase) domain 1"/>
    <property type="match status" value="1"/>
</dbReference>
<comment type="similarity">
    <text evidence="1">Belongs to the protein kinase superfamily.</text>
</comment>
<gene>
    <name evidence="3" type="ORF">P879_02877</name>
</gene>
<dbReference type="GO" id="GO:0005524">
    <property type="term" value="F:ATP binding"/>
    <property type="evidence" value="ECO:0007669"/>
    <property type="project" value="InterPro"/>
</dbReference>
<sequence>MFITILRQTSVYTVRIFRFSFVQQNSPKFTGYSTKFPRASQPNLDYVAPEAQLYNSMSPLADMFSLGMVLCAIHNDGRSLIEADNNPNVYIKKLPEIPTKFLKIADKLPKSLVEPIRKTISQDVRDRPTSQLFALVRICGSVMQSD</sequence>
<dbReference type="SUPFAM" id="SSF56112">
    <property type="entry name" value="Protein kinase-like (PK-like)"/>
    <property type="match status" value="1"/>
</dbReference>
<evidence type="ECO:0000256" key="1">
    <source>
        <dbReference type="ARBA" id="ARBA00038349"/>
    </source>
</evidence>
<comment type="caution">
    <text evidence="3">The sequence shown here is derived from an EMBL/GenBank/DDBJ whole genome shotgun (WGS) entry which is preliminary data.</text>
</comment>
<protein>
    <recommendedName>
        <fullName evidence="2">Protein kinase domain-containing protein</fullName>
    </recommendedName>
</protein>
<dbReference type="GO" id="GO:0004672">
    <property type="term" value="F:protein kinase activity"/>
    <property type="evidence" value="ECO:0007669"/>
    <property type="project" value="InterPro"/>
</dbReference>
<dbReference type="PANTHER" id="PTHR12984">
    <property type="entry name" value="SCY1-RELATED S/T PROTEIN KINASE-LIKE"/>
    <property type="match status" value="1"/>
</dbReference>
<dbReference type="InterPro" id="IPR011009">
    <property type="entry name" value="Kinase-like_dom_sf"/>
</dbReference>
<dbReference type="OrthoDB" id="79687at2759"/>
<reference evidence="3 4" key="1">
    <citation type="submission" date="2019-07" db="EMBL/GenBank/DDBJ databases">
        <title>Annotation for the trematode Paragonimus westermani.</title>
        <authorList>
            <person name="Choi Y.-J."/>
        </authorList>
    </citation>
    <scope>NUCLEOTIDE SEQUENCE [LARGE SCALE GENOMIC DNA]</scope>
    <source>
        <strain evidence="3">180907_Pwestermani</strain>
    </source>
</reference>
<dbReference type="AlphaFoldDB" id="A0A8T0DXX4"/>
<organism evidence="3 4">
    <name type="scientific">Paragonimus westermani</name>
    <dbReference type="NCBI Taxonomy" id="34504"/>
    <lineage>
        <taxon>Eukaryota</taxon>
        <taxon>Metazoa</taxon>
        <taxon>Spiralia</taxon>
        <taxon>Lophotrochozoa</taxon>
        <taxon>Platyhelminthes</taxon>
        <taxon>Trematoda</taxon>
        <taxon>Digenea</taxon>
        <taxon>Plagiorchiida</taxon>
        <taxon>Troglotremata</taxon>
        <taxon>Troglotrematidae</taxon>
        <taxon>Paragonimus</taxon>
    </lineage>
</organism>
<evidence type="ECO:0000313" key="3">
    <source>
        <dbReference type="EMBL" id="KAF8571557.1"/>
    </source>
</evidence>
<proteinExistence type="inferred from homology"/>